<accession>A0ABP3IL40</accession>
<reference evidence="2" key="1">
    <citation type="journal article" date="2019" name="Int. J. Syst. Evol. Microbiol.">
        <title>The Global Catalogue of Microorganisms (GCM) 10K type strain sequencing project: providing services to taxonomists for standard genome sequencing and annotation.</title>
        <authorList>
            <consortium name="The Broad Institute Genomics Platform"/>
            <consortium name="The Broad Institute Genome Sequencing Center for Infectious Disease"/>
            <person name="Wu L."/>
            <person name="Ma J."/>
        </authorList>
    </citation>
    <scope>NUCLEOTIDE SEQUENCE [LARGE SCALE GENOMIC DNA]</scope>
    <source>
        <strain evidence="2">JCM 4788</strain>
    </source>
</reference>
<dbReference type="Proteomes" id="UP001500879">
    <property type="component" value="Unassembled WGS sequence"/>
</dbReference>
<organism evidence="1 2">
    <name type="scientific">Streptomyces luteireticuli</name>
    <dbReference type="NCBI Taxonomy" id="173858"/>
    <lineage>
        <taxon>Bacteria</taxon>
        <taxon>Bacillati</taxon>
        <taxon>Actinomycetota</taxon>
        <taxon>Actinomycetes</taxon>
        <taxon>Kitasatosporales</taxon>
        <taxon>Streptomycetaceae</taxon>
        <taxon>Streptomyces</taxon>
    </lineage>
</organism>
<evidence type="ECO:0000313" key="1">
    <source>
        <dbReference type="EMBL" id="GAA0405968.1"/>
    </source>
</evidence>
<dbReference type="EMBL" id="BAAABX010000032">
    <property type="protein sequence ID" value="GAA0405968.1"/>
    <property type="molecule type" value="Genomic_DNA"/>
</dbReference>
<dbReference type="Gene3D" id="3.30.450.410">
    <property type="match status" value="1"/>
</dbReference>
<evidence type="ECO:0000313" key="2">
    <source>
        <dbReference type="Proteomes" id="UP001500879"/>
    </source>
</evidence>
<sequence>MTVYRRTVEFRITAGEEQVLQEIVRHLDAGNAPTVPELSDGLGRDAEGDVEALRKKQWVLAREVDGRLTVIGLSPMATLAVRNLRFGRRGPSEA</sequence>
<keyword evidence="2" id="KW-1185">Reference proteome</keyword>
<proteinExistence type="predicted"/>
<dbReference type="InterPro" id="IPR053717">
    <property type="entry name" value="MerB_lyase_sf"/>
</dbReference>
<name>A0ABP3IL40_9ACTN</name>
<protein>
    <submittedName>
        <fullName evidence="1">Uncharacterized protein</fullName>
    </submittedName>
</protein>
<gene>
    <name evidence="1" type="ORF">GCM10010357_28630</name>
</gene>
<comment type="caution">
    <text evidence="1">The sequence shown here is derived from an EMBL/GenBank/DDBJ whole genome shotgun (WGS) entry which is preliminary data.</text>
</comment>